<accession>A0ABR4N0P3</accession>
<feature type="compositionally biased region" description="Low complexity" evidence="1">
    <location>
        <begin position="1169"/>
        <end position="1191"/>
    </location>
</feature>
<keyword evidence="8" id="KW-1185">Reference proteome</keyword>
<evidence type="ECO:0000259" key="2">
    <source>
        <dbReference type="Pfam" id="PF10493"/>
    </source>
</evidence>
<feature type="region of interest" description="Disordered" evidence="1">
    <location>
        <begin position="462"/>
        <end position="481"/>
    </location>
</feature>
<name>A0ABR4N0P3_9FUNG</name>
<proteinExistence type="predicted"/>
<feature type="domain" description="KNTC1 third ARM-repeats" evidence="4">
    <location>
        <begin position="1357"/>
        <end position="1560"/>
    </location>
</feature>
<reference evidence="7 8" key="1">
    <citation type="submission" date="2023-09" db="EMBL/GenBank/DDBJ databases">
        <title>Pangenome analysis of Batrachochytrium dendrobatidis and related Chytrids.</title>
        <authorList>
            <person name="Yacoub M.N."/>
            <person name="Stajich J.E."/>
            <person name="James T.Y."/>
        </authorList>
    </citation>
    <scope>NUCLEOTIDE SEQUENCE [LARGE SCALE GENOMIC DNA]</scope>
    <source>
        <strain evidence="7 8">JEL0888</strain>
    </source>
</reference>
<feature type="region of interest" description="Disordered" evidence="1">
    <location>
        <begin position="1271"/>
        <end position="1294"/>
    </location>
</feature>
<feature type="region of interest" description="Disordered" evidence="1">
    <location>
        <begin position="1168"/>
        <end position="1191"/>
    </location>
</feature>
<evidence type="ECO:0000313" key="8">
    <source>
        <dbReference type="Proteomes" id="UP001527925"/>
    </source>
</evidence>
<dbReference type="PANTHER" id="PTHR15688">
    <property type="entry name" value="KINETOCHORE-ASSOCIATED PROTEIN 1"/>
    <property type="match status" value="1"/>
</dbReference>
<evidence type="ECO:0000259" key="4">
    <source>
        <dbReference type="Pfam" id="PF24515"/>
    </source>
</evidence>
<dbReference type="InterPro" id="IPR055403">
    <property type="entry name" value="ARM_KNTC1_1st"/>
</dbReference>
<dbReference type="InterPro" id="IPR052802">
    <property type="entry name" value="KNTC1"/>
</dbReference>
<feature type="region of interest" description="Disordered" evidence="1">
    <location>
        <begin position="14"/>
        <end position="34"/>
    </location>
</feature>
<dbReference type="EMBL" id="JADGIZ020000052">
    <property type="protein sequence ID" value="KAL2913082.1"/>
    <property type="molecule type" value="Genomic_DNA"/>
</dbReference>
<dbReference type="Pfam" id="PF24515">
    <property type="entry name" value="ARM_KNTC1_3rd"/>
    <property type="match status" value="1"/>
</dbReference>
<dbReference type="Proteomes" id="UP001527925">
    <property type="component" value="Unassembled WGS sequence"/>
</dbReference>
<protein>
    <recommendedName>
        <fullName evidence="9">RZZ complex subunit KNTC1/ROD C-terminal domain-containing protein</fullName>
    </recommendedName>
</protein>
<comment type="caution">
    <text evidence="7">The sequence shown here is derived from an EMBL/GenBank/DDBJ whole genome shotgun (WGS) entry which is preliminary data.</text>
</comment>
<feature type="domain" description="KNTC1 N-terminal" evidence="3">
    <location>
        <begin position="39"/>
        <end position="338"/>
    </location>
</feature>
<dbReference type="InterPro" id="IPR055405">
    <property type="entry name" value="ARM_KNTC1_3rd"/>
</dbReference>
<dbReference type="Pfam" id="PF24520">
    <property type="entry name" value="ARM_KNTC1_1st"/>
    <property type="match status" value="1"/>
</dbReference>
<evidence type="ECO:0000313" key="7">
    <source>
        <dbReference type="EMBL" id="KAL2913082.1"/>
    </source>
</evidence>
<evidence type="ECO:0000256" key="1">
    <source>
        <dbReference type="SAM" id="MobiDB-lite"/>
    </source>
</evidence>
<evidence type="ECO:0008006" key="9">
    <source>
        <dbReference type="Google" id="ProtNLM"/>
    </source>
</evidence>
<dbReference type="Pfam" id="PF24506">
    <property type="entry name" value="KNTC1_N"/>
    <property type="match status" value="1"/>
</dbReference>
<evidence type="ECO:0000259" key="3">
    <source>
        <dbReference type="Pfam" id="PF24506"/>
    </source>
</evidence>
<dbReference type="Pfam" id="PF24516">
    <property type="entry name" value="ARM_KNTC1_2nd"/>
    <property type="match status" value="1"/>
</dbReference>
<dbReference type="InterPro" id="IPR019527">
    <property type="entry name" value="RZZ-complex_KNTC1/ROD_C"/>
</dbReference>
<gene>
    <name evidence="7" type="ORF">HK105_207427</name>
</gene>
<dbReference type="InterPro" id="IPR055402">
    <property type="entry name" value="KNTC1_N"/>
</dbReference>
<feature type="domain" description="KNTC1 second ARM-repeats" evidence="5">
    <location>
        <begin position="727"/>
        <end position="887"/>
    </location>
</feature>
<evidence type="ECO:0000259" key="5">
    <source>
        <dbReference type="Pfam" id="PF24516"/>
    </source>
</evidence>
<feature type="domain" description="RZZ complex subunit KNTC1/ROD C-terminal" evidence="2">
    <location>
        <begin position="1625"/>
        <end position="1987"/>
    </location>
</feature>
<sequence length="2245" mass="248089">MAGRRLELVAHAHIEAPRPPPDGPPGTGAAAVHHGRAEHVTAARAGALLCVAAGSELHIIASDKRLAGQVELDCPIEALAVHPALPLAVVGDSLGSIHLVHLPLSEVFYSQMVVPQALLSAAASHGRIFACVTFAASGSSTELVVASTVGSLLRLSNIDFELVNAMVSEGDTEDAAAEIRDQVKVEAVSLLPASTEQLRHLHITHDLIYACASGDSPLSRWARTPETDKTTCIDTFLAVLDERDQLTLLDAASMIALSRIHAADVVDIWFAKSPLSVEADQDENAMALFLLRRSQHECELVLLSVPHLGPIYEQTLEPCSYLISSPALQSSRSVCEFAVVQQALETTSIRVVELVVASALQSARTLIAAGRLDEAEELAVANQIDIQSMYKMRIEALMHELDDTPVLPQIMGDIEAIMTRIKDAFFVVNHCTMAKTRSAEHARKLLDFARQRLEAELASSVGPSGVSLSQSSGHPSRLSPLAQTVDSASKRLATFMHLHAQDDSQWPAFAHTPNAELIKEALATGESARALNLWRRHATDPALRDNIPSILAEIGEGTSIQDTLLLVHELEEYIPTVEQRFLVDRWIMDRARLLEATDGAPHGALRLVESIERFYSRTRTPRAAATSCTPAKYVELLVHQTQFSLADPAHPIRAEALELLAHLRDLVSLWDKHDMKISLQAYEAESPASIAMSLIDRVAAPELLPSTVENHVKPYIMRHEELSLPVLLSEYCQTVMDTAVGSGKQISYESWEPRVLAVVPLVRDSNLESDIILEMMRRTSIPWSAELDVQIRKCLDDATTNSHKDIVEQFRLMQLKVMMLHYGIASFNIGNMGLAKRLLRHILSQRDKRHALEDALQVVKAYHHLRKMDVYVMRAQILLTGRLLDRCRLLLATGSEMREQDPAPPYTFEPAPGSDAASEIQAQLTRAERTMLCQQLLVWVVLQIKHGIANGNETLFVSMVEAGKTLCSIIGEFSIQSTHLPPAVVFQRLARLHNDFGQMVHPDTLMDPVRVRELLETKIRQQPLGALSAEVFSDIYRFADALGMPRDAALRRLVRLVAATGDLELLLVLCSELVDCSPGAATAQTLAVCCRIALESGFMLAFESNNSNVLKLSGSLLHLARLALQHSDRDDLPRHLDLFKDLELLHHILMHSDMGEYRASLSKRRRLSAGRSRTNSDDYVSAGGSSSAGQSSAGALSRALGGYAAASADSAGEADNSDADETQARFGASVFREHYREAGLVFNTRVVLEHTVGFVLSAIAMGETLAREIHDPFGSSEPVSANKGKRASHKAPGRELAHHHGRQLFDACMHHRHFQLALRVSQRLLELARSPLSDNALGSHEAVELANEYTRLSESAMQHLATQMLSAKTIDKHYALACLLNLPTKTAFEAFKSGMATTGRDFGRLERIAKVGAMAGLIWSQHDFQTNCQRLAVHARWWQELQLLDIPFDQARYQASANGEYQRDLVPKLLYKTGGDLEMVLEFTTYYHIEDDHVYFEFAKQQLFSRSPARQSDQDSAPRHHVRIAGILADIDNKNRYLEILATECLPRISPYNYEDIRFVNEQILSIDPNQRSAKTAVLALDLLKTYRRTVQPTHAELAAAFKAFSEKPPTGYEETDTLKKACEHSDKRLPFHMLLSDPWAVLAAEISEESLPKLVPICYILGLSADTLHLRLVDSKIKTLQKELAHGSHEAVATRGIKSSDFRSLLSKIKDNEKAVSTSVLVGGVFPCGVDRIALYRLALQLAERWLSSSKSDLAQADTAAKAETTIVRLKKMIVQVETEHQLRSNRLASFVQFASSPLDLCMHLYKHGAASPAAQTCNIHDVIETIAKRSSIKVEDIQRSLLSEAERVLQNEILFVFERNPQQGAQLLLRFAYQPSNKIETWARVRALTVLLRLSRLSELPSKELSEEDVWQYMRMMMYLKEFQELNIVQSLQEFMHCDKAAFVRSLWLSHRNDAKGLRLICKLSIDYNVLDGELLHSVLVRLVEKGELHFVIESLEILARCAMVSILGWMPYVWAHALTDAVRGWSQGSEPDPLDTSDFHMLLARIAKFPYEPHHLQPLVACLCELAGATSRRRKLLAAIALAHVPRGPETVAALEGMFESLDDKELFWMLDLMHDGDGLNDSADPAVDAGVLAVAGRLLSDCAMAQINHRQIFSTIAASPHVDAFVKYFAWHDLEVVAEVSRAEHEGGDESGDARVRMLRAYVAKHGLGAAGEAAVERAAAALGSAAGGEGRADARGGDAE</sequence>
<organism evidence="7 8">
    <name type="scientific">Polyrhizophydium stewartii</name>
    <dbReference type="NCBI Taxonomy" id="2732419"/>
    <lineage>
        <taxon>Eukaryota</taxon>
        <taxon>Fungi</taxon>
        <taxon>Fungi incertae sedis</taxon>
        <taxon>Chytridiomycota</taxon>
        <taxon>Chytridiomycota incertae sedis</taxon>
        <taxon>Chytridiomycetes</taxon>
        <taxon>Rhizophydiales</taxon>
        <taxon>Rhizophydiales incertae sedis</taxon>
        <taxon>Polyrhizophydium</taxon>
    </lineage>
</organism>
<evidence type="ECO:0000259" key="6">
    <source>
        <dbReference type="Pfam" id="PF24520"/>
    </source>
</evidence>
<dbReference type="InterPro" id="IPR055404">
    <property type="entry name" value="ARM_KNTC1_2nd"/>
</dbReference>
<feature type="domain" description="KNTC1 first ARM-repeats" evidence="6">
    <location>
        <begin position="366"/>
        <end position="598"/>
    </location>
</feature>
<dbReference type="PANTHER" id="PTHR15688:SF1">
    <property type="entry name" value="KINETOCHORE-ASSOCIATED PROTEIN 1"/>
    <property type="match status" value="1"/>
</dbReference>
<dbReference type="Pfam" id="PF10493">
    <property type="entry name" value="Rod_C"/>
    <property type="match status" value="1"/>
</dbReference>